<evidence type="ECO:0000313" key="8">
    <source>
        <dbReference type="Proteomes" id="UP001163046"/>
    </source>
</evidence>
<feature type="signal peptide" evidence="5">
    <location>
        <begin position="1"/>
        <end position="18"/>
    </location>
</feature>
<feature type="domain" description="Lipoxygenase" evidence="6">
    <location>
        <begin position="253"/>
        <end position="501"/>
    </location>
</feature>
<dbReference type="PROSITE" id="PS51393">
    <property type="entry name" value="LIPOXYGENASE_3"/>
    <property type="match status" value="1"/>
</dbReference>
<evidence type="ECO:0000313" key="7">
    <source>
        <dbReference type="EMBL" id="KAJ7385452.1"/>
    </source>
</evidence>
<evidence type="ECO:0000259" key="6">
    <source>
        <dbReference type="PROSITE" id="PS51393"/>
    </source>
</evidence>
<dbReference type="InterPro" id="IPR013819">
    <property type="entry name" value="LipOase_C"/>
</dbReference>
<evidence type="ECO:0000256" key="1">
    <source>
        <dbReference type="ARBA" id="ARBA00022723"/>
    </source>
</evidence>
<dbReference type="OrthoDB" id="407298at2759"/>
<keyword evidence="5" id="KW-0732">Signal</keyword>
<feature type="chain" id="PRO_5040739667" description="Lipoxygenase domain-containing protein" evidence="5">
    <location>
        <begin position="19"/>
        <end position="501"/>
    </location>
</feature>
<dbReference type="Proteomes" id="UP001163046">
    <property type="component" value="Unassembled WGS sequence"/>
</dbReference>
<keyword evidence="3" id="KW-0560">Oxidoreductase</keyword>
<gene>
    <name evidence="7" type="ORF">OS493_016536</name>
</gene>
<dbReference type="InterPro" id="IPR000907">
    <property type="entry name" value="LipOase"/>
</dbReference>
<dbReference type="GO" id="GO:0034440">
    <property type="term" value="P:lipid oxidation"/>
    <property type="evidence" value="ECO:0007669"/>
    <property type="project" value="InterPro"/>
</dbReference>
<dbReference type="SUPFAM" id="SSF48484">
    <property type="entry name" value="Lipoxigenase"/>
    <property type="match status" value="2"/>
</dbReference>
<dbReference type="EMBL" id="MU825881">
    <property type="protein sequence ID" value="KAJ7385452.1"/>
    <property type="molecule type" value="Genomic_DNA"/>
</dbReference>
<dbReference type="Pfam" id="PF00305">
    <property type="entry name" value="Lipoxygenase"/>
    <property type="match status" value="1"/>
</dbReference>
<sequence>MLCGIVTLVIISVALTRASDSVDLEHTRVLSENADPQDEGCFKADTTKAGAYLGIFQNSNSVVDQCAQIASTQGFAEFALFEGGLCRGGYDLLEIYTGSSISCKNGVGGQNSVNLYSIKRPVNKCLIVSSDKATKICRKERKLETDKTKQDYELGPADYQLPRLNRNRSEVYRILQADALDRHWINLYNSTIHKNRYLFVKFYLGTEDDYTKTYNFFVENQLKYVLPENHRYFRFPFQDKNIPFRNLSDLALWRDDELFTDQRLAGNNPMAIQRVSWDPEVHGGVDWTELSEKLNSKFDWEGAIQDVIGMDISIQQAIYEGYIYVVHYPLYDGLVPKSSDLFDAFSPIAIFASKPSRQQRPNRLKPVAIQLNSSTDSPVFTPEDSETLADGQTCPPSRRLHPNPGCGTSIEAPSLHGARLCLPASAPVKTAPLHHLLKHHCRGLIGTNAFGYPFLMAPDGSISKLMTVGVQGAKVMIARAYKDVSWDDTDFLANIRVGTVA</sequence>
<proteinExistence type="predicted"/>
<protein>
    <recommendedName>
        <fullName evidence="6">Lipoxygenase domain-containing protein</fullName>
    </recommendedName>
</protein>
<name>A0A9X0D332_9CNID</name>
<dbReference type="Gene3D" id="1.20.245.10">
    <property type="entry name" value="Lipoxygenase-1, Domain 5"/>
    <property type="match status" value="2"/>
</dbReference>
<evidence type="ECO:0000256" key="5">
    <source>
        <dbReference type="SAM" id="SignalP"/>
    </source>
</evidence>
<accession>A0A9X0D332</accession>
<dbReference type="InterPro" id="IPR036226">
    <property type="entry name" value="LipOase_C_sf"/>
</dbReference>
<evidence type="ECO:0000256" key="2">
    <source>
        <dbReference type="ARBA" id="ARBA00022964"/>
    </source>
</evidence>
<dbReference type="Gene3D" id="3.10.450.60">
    <property type="match status" value="1"/>
</dbReference>
<comment type="caution">
    <text evidence="7">The sequence shown here is derived from an EMBL/GenBank/DDBJ whole genome shotgun (WGS) entry which is preliminary data.</text>
</comment>
<dbReference type="GO" id="GO:0046872">
    <property type="term" value="F:metal ion binding"/>
    <property type="evidence" value="ECO:0007669"/>
    <property type="project" value="UniProtKB-KW"/>
</dbReference>
<evidence type="ECO:0000256" key="3">
    <source>
        <dbReference type="ARBA" id="ARBA00023002"/>
    </source>
</evidence>
<keyword evidence="1" id="KW-0479">Metal-binding</keyword>
<dbReference type="PANTHER" id="PTHR11771">
    <property type="entry name" value="LIPOXYGENASE"/>
    <property type="match status" value="1"/>
</dbReference>
<dbReference type="AlphaFoldDB" id="A0A9X0D332"/>
<keyword evidence="2" id="KW-0223">Dioxygenase</keyword>
<organism evidence="7 8">
    <name type="scientific">Desmophyllum pertusum</name>
    <dbReference type="NCBI Taxonomy" id="174260"/>
    <lineage>
        <taxon>Eukaryota</taxon>
        <taxon>Metazoa</taxon>
        <taxon>Cnidaria</taxon>
        <taxon>Anthozoa</taxon>
        <taxon>Hexacorallia</taxon>
        <taxon>Scleractinia</taxon>
        <taxon>Caryophylliina</taxon>
        <taxon>Caryophylliidae</taxon>
        <taxon>Desmophyllum</taxon>
    </lineage>
</organism>
<keyword evidence="8" id="KW-1185">Reference proteome</keyword>
<feature type="region of interest" description="Disordered" evidence="4">
    <location>
        <begin position="375"/>
        <end position="408"/>
    </location>
</feature>
<reference evidence="7" key="1">
    <citation type="submission" date="2023-01" db="EMBL/GenBank/DDBJ databases">
        <title>Genome assembly of the deep-sea coral Lophelia pertusa.</title>
        <authorList>
            <person name="Herrera S."/>
            <person name="Cordes E."/>
        </authorList>
    </citation>
    <scope>NUCLEOTIDE SEQUENCE</scope>
    <source>
        <strain evidence="7">USNM1676648</strain>
        <tissue evidence="7">Polyp</tissue>
    </source>
</reference>
<dbReference type="GO" id="GO:0016702">
    <property type="term" value="F:oxidoreductase activity, acting on single donors with incorporation of molecular oxygen, incorporation of two atoms of oxygen"/>
    <property type="evidence" value="ECO:0007669"/>
    <property type="project" value="InterPro"/>
</dbReference>
<evidence type="ECO:0000256" key="4">
    <source>
        <dbReference type="SAM" id="MobiDB-lite"/>
    </source>
</evidence>